<proteinExistence type="predicted"/>
<dbReference type="Pfam" id="PF19803">
    <property type="entry name" value="DUF6286"/>
    <property type="match status" value="1"/>
</dbReference>
<protein>
    <submittedName>
        <fullName evidence="3">Alkaline shock response membrane anchor protein AmaP</fullName>
    </submittedName>
</protein>
<feature type="transmembrane region" description="Helical" evidence="1">
    <location>
        <begin position="37"/>
        <end position="60"/>
    </location>
</feature>
<accession>A0A5J5JU23</accession>
<evidence type="ECO:0000313" key="4">
    <source>
        <dbReference type="Proteomes" id="UP000327011"/>
    </source>
</evidence>
<feature type="domain" description="DUF6286" evidence="2">
    <location>
        <begin position="95"/>
        <end position="198"/>
    </location>
</feature>
<dbReference type="RefSeq" id="WP_150939961.1">
    <property type="nucleotide sequence ID" value="NZ_VYTZ01000021.1"/>
</dbReference>
<keyword evidence="4" id="KW-1185">Reference proteome</keyword>
<keyword evidence="1" id="KW-0812">Transmembrane</keyword>
<reference evidence="3 4" key="1">
    <citation type="submission" date="2019-09" db="EMBL/GenBank/DDBJ databases">
        <title>Screening of Novel Bioactive Compounds from Soil-Associated.</title>
        <authorList>
            <person name="Gong X."/>
        </authorList>
    </citation>
    <scope>NUCLEOTIDE SEQUENCE [LARGE SCALE GENOMIC DNA]</scope>
    <source>
        <strain evidence="3 4">Gxj-6</strain>
    </source>
</reference>
<dbReference type="Proteomes" id="UP000327011">
    <property type="component" value="Unassembled WGS sequence"/>
</dbReference>
<dbReference type="AlphaFoldDB" id="A0A5J5JU23"/>
<name>A0A5J5JU23_9ACTN</name>
<sequence>MSEGGGRSERTRLFVPVRGFDGAGAERAFRPGRGLPAVVAALALLAIGVLTAVEVISALLGRPAGLVPYQQVAGWARTTAWNDDRALAAAAALALIGLVLVLIAAVPGRGRLVALRTADPDLVVGVPRRALARVLTGAAGRVDGVRAAGARVRGWHADVSVRTDLRDTAILRERVRAAAEREIARLAPAHPISLRVRVHGPR</sequence>
<dbReference type="InterPro" id="IPR046253">
    <property type="entry name" value="DUF6286"/>
</dbReference>
<organism evidence="3 4">
    <name type="scientific">Microbispora cellulosiformans</name>
    <dbReference type="NCBI Taxonomy" id="2614688"/>
    <lineage>
        <taxon>Bacteria</taxon>
        <taxon>Bacillati</taxon>
        <taxon>Actinomycetota</taxon>
        <taxon>Actinomycetes</taxon>
        <taxon>Streptosporangiales</taxon>
        <taxon>Streptosporangiaceae</taxon>
        <taxon>Microbispora</taxon>
    </lineage>
</organism>
<evidence type="ECO:0000259" key="2">
    <source>
        <dbReference type="Pfam" id="PF19803"/>
    </source>
</evidence>
<keyword evidence="1" id="KW-1133">Transmembrane helix</keyword>
<gene>
    <name evidence="3" type="ORF">F5972_34575</name>
</gene>
<evidence type="ECO:0000313" key="3">
    <source>
        <dbReference type="EMBL" id="KAA9373704.1"/>
    </source>
</evidence>
<comment type="caution">
    <text evidence="3">The sequence shown here is derived from an EMBL/GenBank/DDBJ whole genome shotgun (WGS) entry which is preliminary data.</text>
</comment>
<evidence type="ECO:0000256" key="1">
    <source>
        <dbReference type="SAM" id="Phobius"/>
    </source>
</evidence>
<keyword evidence="1" id="KW-0472">Membrane</keyword>
<dbReference type="EMBL" id="VYTZ01000021">
    <property type="protein sequence ID" value="KAA9373704.1"/>
    <property type="molecule type" value="Genomic_DNA"/>
</dbReference>
<feature type="transmembrane region" description="Helical" evidence="1">
    <location>
        <begin position="86"/>
        <end position="106"/>
    </location>
</feature>